<name>A0A2K8UIE5_9GAMM</name>
<geneLocation type="plasmid" evidence="3">
    <name>pts417</name>
</geneLocation>
<dbReference type="PANTHER" id="PTHR39339:SF1">
    <property type="entry name" value="CHAD DOMAIN-CONTAINING PROTEIN"/>
    <property type="match status" value="1"/>
</dbReference>
<evidence type="ECO:0000313" key="3">
    <source>
        <dbReference type="Proteomes" id="UP000232638"/>
    </source>
</evidence>
<dbReference type="EMBL" id="CP020371">
    <property type="protein sequence ID" value="AUB85344.1"/>
    <property type="molecule type" value="Genomic_DNA"/>
</dbReference>
<evidence type="ECO:0000313" key="2">
    <source>
        <dbReference type="EMBL" id="AUB85344.1"/>
    </source>
</evidence>
<evidence type="ECO:0000259" key="1">
    <source>
        <dbReference type="PROSITE" id="PS51708"/>
    </source>
</evidence>
<dbReference type="InterPro" id="IPR007899">
    <property type="entry name" value="CHAD_dom"/>
</dbReference>
<organism evidence="2 3">
    <name type="scientific">Candidatus Thiodictyon syntrophicum</name>
    <dbReference type="NCBI Taxonomy" id="1166950"/>
    <lineage>
        <taxon>Bacteria</taxon>
        <taxon>Pseudomonadati</taxon>
        <taxon>Pseudomonadota</taxon>
        <taxon>Gammaproteobacteria</taxon>
        <taxon>Chromatiales</taxon>
        <taxon>Chromatiaceae</taxon>
        <taxon>Thiodictyon</taxon>
    </lineage>
</organism>
<dbReference type="Pfam" id="PF05235">
    <property type="entry name" value="CHAD"/>
    <property type="match status" value="1"/>
</dbReference>
<dbReference type="PROSITE" id="PS51708">
    <property type="entry name" value="CHAD"/>
    <property type="match status" value="1"/>
</dbReference>
<dbReference type="Gene3D" id="1.40.20.10">
    <property type="entry name" value="CHAD domain"/>
    <property type="match status" value="1"/>
</dbReference>
<protein>
    <recommendedName>
        <fullName evidence="1">CHAD domain-containing protein</fullName>
    </recommendedName>
</protein>
<proteinExistence type="predicted"/>
<sequence length="414" mass="46487">MGIHTRVRHLNLCNPRDQTVARLGLEESRFRDPRSGATGDLRPRLRILPVRGHAREAEALRDALAGLSELEPADSPLLLEALAAAGRQPADYSSKPAYSLEPQARADLATGEILLALLNTLEANLDGTRANLDSEFLHDLRVATRRTRSALGQVRGVFPEDQVTHFKEEFAWLQQVTGPVRDLDVYLLAFDSYRQALPAPLGADLEPLREFLQSSYAGEQERLVQALDSDRFTRLQTDWRAFLEAPAAAPDTPNGARPIKEVADRRIWALVRRVRREGRAIRPESPPQDLHELRKSCKKLRYLIEFFQSLYPKEQSRALIALMKDLLDNLGGYQDLAVQAAHLRDLAQRMSDAGAASPPTLLAMGALIGNLLERQQQAREAFDPVFAEYQDRANQRAFRSLFRPVRTPVRTASK</sequence>
<dbReference type="KEGG" id="tsy:THSYN_30870"/>
<feature type="domain" description="CHAD" evidence="1">
    <location>
        <begin position="102"/>
        <end position="399"/>
    </location>
</feature>
<gene>
    <name evidence="2" type="ORF">THSYN_30870</name>
</gene>
<keyword evidence="3" id="KW-1185">Reference proteome</keyword>
<dbReference type="Proteomes" id="UP000232638">
    <property type="component" value="Plasmid pTs417"/>
</dbReference>
<dbReference type="AlphaFoldDB" id="A0A2K8UIE5"/>
<dbReference type="OrthoDB" id="9810154at2"/>
<keyword evidence="2" id="KW-0614">Plasmid</keyword>
<reference evidence="2 3" key="1">
    <citation type="submission" date="2017-03" db="EMBL/GenBank/DDBJ databases">
        <title>Complete genome sequence of Candidatus 'Thiodictyon syntrophicum' sp. nov. strain Cad16T, a photolithoautotroph purple sulfur bacterium isolated from an alpine meromictic lake.</title>
        <authorList>
            <person name="Luedin S.M."/>
            <person name="Pothier J.F."/>
            <person name="Danza F."/>
            <person name="Storelli N."/>
            <person name="Wittwer M."/>
            <person name="Tonolla M."/>
        </authorList>
    </citation>
    <scope>NUCLEOTIDE SEQUENCE [LARGE SCALE GENOMIC DNA]</scope>
    <source>
        <strain evidence="2 3">Cad16T</strain>
        <plasmid evidence="3">Plasmid pts417</plasmid>
    </source>
</reference>
<dbReference type="SMART" id="SM00880">
    <property type="entry name" value="CHAD"/>
    <property type="match status" value="1"/>
</dbReference>
<dbReference type="PANTHER" id="PTHR39339">
    <property type="entry name" value="SLR1444 PROTEIN"/>
    <property type="match status" value="1"/>
</dbReference>
<dbReference type="InterPro" id="IPR038186">
    <property type="entry name" value="CHAD_dom_sf"/>
</dbReference>
<accession>A0A2K8UIE5</accession>